<dbReference type="PANTHER" id="PTHR11562:SF30">
    <property type="entry name" value="PROTON-COUPLED ZINC ANTIPORTER SLC30A3-RELATED"/>
    <property type="match status" value="1"/>
</dbReference>
<keyword evidence="5" id="KW-0864">Zinc transport</keyword>
<protein>
    <submittedName>
        <fullName evidence="12">SLC30A3 isoform 6</fullName>
    </submittedName>
</protein>
<feature type="region of interest" description="Disordered" evidence="9">
    <location>
        <begin position="194"/>
        <end position="218"/>
    </location>
</feature>
<keyword evidence="2" id="KW-0050">Antiport</keyword>
<keyword evidence="5" id="KW-0406">Ion transport</keyword>
<dbReference type="GO" id="GO:0071577">
    <property type="term" value="P:zinc ion transmembrane transport"/>
    <property type="evidence" value="ECO:0007669"/>
    <property type="project" value="UniProtKB-ARBA"/>
</dbReference>
<dbReference type="EMBL" id="NBAG03000227">
    <property type="protein sequence ID" value="PNI72387.1"/>
    <property type="molecule type" value="Genomic_DNA"/>
</dbReference>
<evidence type="ECO:0000256" key="7">
    <source>
        <dbReference type="ARBA" id="ARBA00023136"/>
    </source>
</evidence>
<evidence type="ECO:0000256" key="3">
    <source>
        <dbReference type="ARBA" id="ARBA00022692"/>
    </source>
</evidence>
<evidence type="ECO:0000256" key="4">
    <source>
        <dbReference type="ARBA" id="ARBA00022833"/>
    </source>
</evidence>
<evidence type="ECO:0000313" key="12">
    <source>
        <dbReference type="EMBL" id="PNI72387.1"/>
    </source>
</evidence>
<evidence type="ECO:0000256" key="1">
    <source>
        <dbReference type="ARBA" id="ARBA00004127"/>
    </source>
</evidence>
<dbReference type="AlphaFoldDB" id="A0A2J8NKU9"/>
<feature type="region of interest" description="Disordered" evidence="9">
    <location>
        <begin position="1"/>
        <end position="34"/>
    </location>
</feature>
<keyword evidence="7 10" id="KW-0472">Membrane</keyword>
<feature type="transmembrane region" description="Helical" evidence="10">
    <location>
        <begin position="97"/>
        <end position="114"/>
    </location>
</feature>
<dbReference type="GO" id="GO:0043005">
    <property type="term" value="C:neuron projection"/>
    <property type="evidence" value="ECO:0007669"/>
    <property type="project" value="UniProtKB-KW"/>
</dbReference>
<dbReference type="GO" id="GO:0015297">
    <property type="term" value="F:antiporter activity"/>
    <property type="evidence" value="ECO:0007669"/>
    <property type="project" value="UniProtKB-KW"/>
</dbReference>
<dbReference type="Pfam" id="PF01545">
    <property type="entry name" value="Cation_efflux"/>
    <property type="match status" value="1"/>
</dbReference>
<evidence type="ECO:0000256" key="5">
    <source>
        <dbReference type="ARBA" id="ARBA00022906"/>
    </source>
</evidence>
<comment type="caution">
    <text evidence="12">The sequence shown here is derived from an EMBL/GenBank/DDBJ whole genome shotgun (WGS) entry which is preliminary data.</text>
</comment>
<accession>A0A2J8NKU9</accession>
<evidence type="ECO:0000256" key="10">
    <source>
        <dbReference type="SAM" id="Phobius"/>
    </source>
</evidence>
<evidence type="ECO:0000259" key="11">
    <source>
        <dbReference type="Pfam" id="PF01545"/>
    </source>
</evidence>
<feature type="compositionally biased region" description="Low complexity" evidence="9">
    <location>
        <begin position="194"/>
        <end position="216"/>
    </location>
</feature>
<organism evidence="12 13">
    <name type="scientific">Pan troglodytes</name>
    <name type="common">Chimpanzee</name>
    <dbReference type="NCBI Taxonomy" id="9598"/>
    <lineage>
        <taxon>Eukaryota</taxon>
        <taxon>Metazoa</taxon>
        <taxon>Chordata</taxon>
        <taxon>Craniata</taxon>
        <taxon>Vertebrata</taxon>
        <taxon>Euteleostomi</taxon>
        <taxon>Mammalia</taxon>
        <taxon>Eutheria</taxon>
        <taxon>Euarchontoglires</taxon>
        <taxon>Primates</taxon>
        <taxon>Haplorrhini</taxon>
        <taxon>Catarrhini</taxon>
        <taxon>Hominidae</taxon>
        <taxon>Pan</taxon>
    </lineage>
</organism>
<evidence type="ECO:0000256" key="9">
    <source>
        <dbReference type="SAM" id="MobiDB-lite"/>
    </source>
</evidence>
<keyword evidence="6 10" id="KW-1133">Transmembrane helix</keyword>
<dbReference type="InterPro" id="IPR027469">
    <property type="entry name" value="Cation_efflux_TMD_sf"/>
</dbReference>
<feature type="non-terminal residue" evidence="12">
    <location>
        <position position="301"/>
    </location>
</feature>
<dbReference type="GO" id="GO:0005765">
    <property type="term" value="C:lysosomal membrane"/>
    <property type="evidence" value="ECO:0007669"/>
    <property type="project" value="UniProtKB-SubCell"/>
</dbReference>
<keyword evidence="4" id="KW-0862">Zinc</keyword>
<dbReference type="GO" id="GO:0031902">
    <property type="term" value="C:late endosome membrane"/>
    <property type="evidence" value="ECO:0007669"/>
    <property type="project" value="UniProtKB-SubCell"/>
</dbReference>
<name>A0A2J8NKU9_PANTR</name>
<dbReference type="Gene3D" id="1.20.1510.10">
    <property type="entry name" value="Cation efflux protein transmembrane domain"/>
    <property type="match status" value="1"/>
</dbReference>
<evidence type="ECO:0000256" key="6">
    <source>
        <dbReference type="ARBA" id="ARBA00022989"/>
    </source>
</evidence>
<dbReference type="GO" id="GO:0008324">
    <property type="term" value="F:monoatomic cation transmembrane transporter activity"/>
    <property type="evidence" value="ECO:0007669"/>
    <property type="project" value="InterPro"/>
</dbReference>
<evidence type="ECO:0000313" key="13">
    <source>
        <dbReference type="Proteomes" id="UP000236370"/>
    </source>
</evidence>
<feature type="transmembrane region" description="Helical" evidence="10">
    <location>
        <begin position="64"/>
        <end position="85"/>
    </location>
</feature>
<evidence type="ECO:0000256" key="2">
    <source>
        <dbReference type="ARBA" id="ARBA00022449"/>
    </source>
</evidence>
<feature type="compositionally biased region" description="Basic and acidic residues" evidence="9">
    <location>
        <begin position="1"/>
        <end position="10"/>
    </location>
</feature>
<evidence type="ECO:0000256" key="8">
    <source>
        <dbReference type="ARBA" id="ARBA00048349"/>
    </source>
</evidence>
<gene>
    <name evidence="12" type="ORF">CK820_G0009537</name>
</gene>
<feature type="domain" description="Cation efflux protein transmembrane" evidence="11">
    <location>
        <begin position="65"/>
        <end position="130"/>
    </location>
</feature>
<dbReference type="PANTHER" id="PTHR11562">
    <property type="entry name" value="CATION EFFLUX PROTEIN/ ZINC TRANSPORTER"/>
    <property type="match status" value="1"/>
</dbReference>
<dbReference type="SUPFAM" id="SSF161111">
    <property type="entry name" value="Cation efflux protein transmembrane domain-like"/>
    <property type="match status" value="1"/>
</dbReference>
<dbReference type="InterPro" id="IPR058533">
    <property type="entry name" value="Cation_efflux_TM"/>
</dbReference>
<reference evidence="12 13" key="1">
    <citation type="submission" date="2017-12" db="EMBL/GenBank/DDBJ databases">
        <title>High-resolution comparative analysis of great ape genomes.</title>
        <authorList>
            <person name="Pollen A."/>
            <person name="Hastie A."/>
            <person name="Hormozdiari F."/>
            <person name="Dougherty M."/>
            <person name="Liu R."/>
            <person name="Chaisson M."/>
            <person name="Hoppe E."/>
            <person name="Hill C."/>
            <person name="Pang A."/>
            <person name="Hillier L."/>
            <person name="Baker C."/>
            <person name="Armstrong J."/>
            <person name="Shendure J."/>
            <person name="Paten B."/>
            <person name="Wilson R."/>
            <person name="Chao H."/>
            <person name="Schneider V."/>
            <person name="Ventura M."/>
            <person name="Kronenberg Z."/>
            <person name="Murali S."/>
            <person name="Gordon D."/>
            <person name="Cantsilieris S."/>
            <person name="Munson K."/>
            <person name="Nelson B."/>
            <person name="Raja A."/>
            <person name="Underwood J."/>
            <person name="Diekhans M."/>
            <person name="Fiddes I."/>
            <person name="Haussler D."/>
            <person name="Eichler E."/>
        </authorList>
    </citation>
    <scope>NUCLEOTIDE SEQUENCE [LARGE SCALE GENOMIC DNA]</scope>
    <source>
        <strain evidence="12">Yerkes chimp pedigree #C0471</strain>
    </source>
</reference>
<comment type="subcellular location">
    <subcellularLocation>
        <location evidence="1">Endomembrane system</location>
        <topology evidence="1">Multi-pass membrane protein</topology>
    </subcellularLocation>
</comment>
<sequence length="301" mass="32773">TRLVSPRDRGGAGGSLRLKSLFTEPSEPLPEESKPVEMPFHHCHRDPLPPPGLTPERLHARRQLYAACAVCFVFMAGEVVGGYLAHSLAIMTDAAHLLADVGSMMGSLFSLWLSTRPATRTMTFGWHRSEWPLCCTRLGPPTAMGLGEQSMHRWRRGLKSPCPWGTPASGRHLCTCWGTSCRALGYWLPPSSSTSSLNTRQPTPSAPSSSPSVPLDPRLPPSETFFESSWKVPPAMWGSNLCGIRCCRCQESGQPMSCTCGPLRSLTMLPLHTWPSTPPLTLKPSWLKPHPGSTPGLDSPA</sequence>
<dbReference type="InterPro" id="IPR050681">
    <property type="entry name" value="CDF/SLC30A"/>
</dbReference>
<dbReference type="Proteomes" id="UP000236370">
    <property type="component" value="Unassembled WGS sequence"/>
</dbReference>
<dbReference type="GO" id="GO:0045202">
    <property type="term" value="C:synapse"/>
    <property type="evidence" value="ECO:0007669"/>
    <property type="project" value="UniProtKB-SubCell"/>
</dbReference>
<keyword evidence="3 10" id="KW-0812">Transmembrane</keyword>
<comment type="catalytic activity">
    <reaction evidence="8">
        <text>Zn(2+)(in) + 2 H(+)(out) = Zn(2+)(out) + 2 H(+)(in)</text>
        <dbReference type="Rhea" id="RHEA:72627"/>
        <dbReference type="ChEBI" id="CHEBI:15378"/>
        <dbReference type="ChEBI" id="CHEBI:29105"/>
    </reaction>
</comment>
<feature type="non-terminal residue" evidence="12">
    <location>
        <position position="1"/>
    </location>
</feature>
<proteinExistence type="predicted"/>
<keyword evidence="5" id="KW-0813">Transport</keyword>